<organism evidence="1 2">
    <name type="scientific">Racocetra persica</name>
    <dbReference type="NCBI Taxonomy" id="160502"/>
    <lineage>
        <taxon>Eukaryota</taxon>
        <taxon>Fungi</taxon>
        <taxon>Fungi incertae sedis</taxon>
        <taxon>Mucoromycota</taxon>
        <taxon>Glomeromycotina</taxon>
        <taxon>Glomeromycetes</taxon>
        <taxon>Diversisporales</taxon>
        <taxon>Gigasporaceae</taxon>
        <taxon>Racocetra</taxon>
    </lineage>
</organism>
<sequence length="192" mass="22613">MVNAQEYINQKYPKEKRSEITELDINEKTLEGDLDLTDFIQLIKLDLSNNYLTRIIFPTDARKLIYLDITNNDFSPQDLSVFSQLTNLKEHKLKTGIYNKFFGSLKPLKNLNKLEKLDISNTDIDSGLEYLPESLKTFYCENVPCEKVREWVRKRIIQEEESLKYEDERARNGLFSCYFPLNIADCSYELQT</sequence>
<name>A0ACA9QZM7_9GLOM</name>
<evidence type="ECO:0000313" key="2">
    <source>
        <dbReference type="Proteomes" id="UP000789920"/>
    </source>
</evidence>
<reference evidence="1" key="1">
    <citation type="submission" date="2021-06" db="EMBL/GenBank/DDBJ databases">
        <authorList>
            <person name="Kallberg Y."/>
            <person name="Tangrot J."/>
            <person name="Rosling A."/>
        </authorList>
    </citation>
    <scope>NUCLEOTIDE SEQUENCE</scope>
    <source>
        <strain evidence="1">MA461A</strain>
    </source>
</reference>
<proteinExistence type="predicted"/>
<evidence type="ECO:0000313" key="1">
    <source>
        <dbReference type="EMBL" id="CAG8770859.1"/>
    </source>
</evidence>
<gene>
    <name evidence="1" type="ORF">RPERSI_LOCUS16383</name>
</gene>
<keyword evidence="2" id="KW-1185">Reference proteome</keyword>
<accession>A0ACA9QZM7</accession>
<comment type="caution">
    <text evidence="1">The sequence shown here is derived from an EMBL/GenBank/DDBJ whole genome shotgun (WGS) entry which is preliminary data.</text>
</comment>
<dbReference type="Proteomes" id="UP000789920">
    <property type="component" value="Unassembled WGS sequence"/>
</dbReference>
<dbReference type="EMBL" id="CAJVQC010040445">
    <property type="protein sequence ID" value="CAG8770859.1"/>
    <property type="molecule type" value="Genomic_DNA"/>
</dbReference>
<protein>
    <submittedName>
        <fullName evidence="1">18029_t:CDS:1</fullName>
    </submittedName>
</protein>